<protein>
    <submittedName>
        <fullName evidence="4">GNAT family N-acetyltransferase</fullName>
    </submittedName>
</protein>
<organism evidence="4 5">
    <name type="scientific">Massilia soli</name>
    <dbReference type="NCBI Taxonomy" id="2792854"/>
    <lineage>
        <taxon>Bacteria</taxon>
        <taxon>Pseudomonadati</taxon>
        <taxon>Pseudomonadota</taxon>
        <taxon>Betaproteobacteria</taxon>
        <taxon>Burkholderiales</taxon>
        <taxon>Oxalobacteraceae</taxon>
        <taxon>Telluria group</taxon>
        <taxon>Massilia</taxon>
    </lineage>
</organism>
<dbReference type="InterPro" id="IPR000182">
    <property type="entry name" value="GNAT_dom"/>
</dbReference>
<dbReference type="Proteomes" id="UP000809349">
    <property type="component" value="Unassembled WGS sequence"/>
</dbReference>
<gene>
    <name evidence="4" type="ORF">I4X03_018155</name>
</gene>
<feature type="domain" description="N-acetyltransferase" evidence="3">
    <location>
        <begin position="4"/>
        <end position="185"/>
    </location>
</feature>
<dbReference type="SUPFAM" id="SSF55729">
    <property type="entry name" value="Acyl-CoA N-acyltransferases (Nat)"/>
    <property type="match status" value="1"/>
</dbReference>
<dbReference type="RefSeq" id="WP_223469667.1">
    <property type="nucleotide sequence ID" value="NZ_JAFBIL020000007.1"/>
</dbReference>
<dbReference type="PANTHER" id="PTHR43877">
    <property type="entry name" value="AMINOALKYLPHOSPHONATE N-ACETYLTRANSFERASE-RELATED-RELATED"/>
    <property type="match status" value="1"/>
</dbReference>
<dbReference type="InterPro" id="IPR016181">
    <property type="entry name" value="Acyl_CoA_acyltransferase"/>
</dbReference>
<evidence type="ECO:0000256" key="2">
    <source>
        <dbReference type="ARBA" id="ARBA00023315"/>
    </source>
</evidence>
<sequence length="185" mass="19754">MAGFAIRVAEDRDLPALPALIAAAVGTLQKSFLTDAQIEASRAIMGLDTQLVRDGTYFVVECEGRLIGCGGWSKRATLYGGDNSVHARDPALLDPTRDPARVRAMYTHPEFARRGVAKLILLSCETAAAAEGFTRVGLMATLSGVPLYEVSAYHALAPNPVDVNGVEIPLIRMEKSLITGSMPRA</sequence>
<evidence type="ECO:0000313" key="4">
    <source>
        <dbReference type="EMBL" id="MBZ2209197.1"/>
    </source>
</evidence>
<dbReference type="Pfam" id="PF00583">
    <property type="entry name" value="Acetyltransf_1"/>
    <property type="match status" value="1"/>
</dbReference>
<dbReference type="PROSITE" id="PS51186">
    <property type="entry name" value="GNAT"/>
    <property type="match status" value="1"/>
</dbReference>
<proteinExistence type="predicted"/>
<name>A0ABS7STC3_9BURK</name>
<keyword evidence="1" id="KW-0808">Transferase</keyword>
<keyword evidence="2" id="KW-0012">Acyltransferase</keyword>
<dbReference type="InterPro" id="IPR050832">
    <property type="entry name" value="Bact_Acetyltransf"/>
</dbReference>
<keyword evidence="5" id="KW-1185">Reference proteome</keyword>
<dbReference type="EMBL" id="JAFBIL020000007">
    <property type="protein sequence ID" value="MBZ2209197.1"/>
    <property type="molecule type" value="Genomic_DNA"/>
</dbReference>
<evidence type="ECO:0000259" key="3">
    <source>
        <dbReference type="PROSITE" id="PS51186"/>
    </source>
</evidence>
<reference evidence="4 5" key="1">
    <citation type="submission" date="2021-08" db="EMBL/GenBank/DDBJ databases">
        <title>Massilia sp. R798.</title>
        <authorList>
            <person name="Baek J.H."/>
            <person name="Jung H.S."/>
            <person name="Kim K.R."/>
            <person name="Jeon C.O."/>
        </authorList>
    </citation>
    <scope>NUCLEOTIDE SEQUENCE [LARGE SCALE GENOMIC DNA]</scope>
    <source>
        <strain evidence="4 5">R798</strain>
    </source>
</reference>
<dbReference type="PANTHER" id="PTHR43877:SF1">
    <property type="entry name" value="ACETYLTRANSFERASE"/>
    <property type="match status" value="1"/>
</dbReference>
<accession>A0ABS7STC3</accession>
<evidence type="ECO:0000313" key="5">
    <source>
        <dbReference type="Proteomes" id="UP000809349"/>
    </source>
</evidence>
<dbReference type="Gene3D" id="3.40.630.30">
    <property type="match status" value="1"/>
</dbReference>
<comment type="caution">
    <text evidence="4">The sequence shown here is derived from an EMBL/GenBank/DDBJ whole genome shotgun (WGS) entry which is preliminary data.</text>
</comment>
<dbReference type="CDD" id="cd04301">
    <property type="entry name" value="NAT_SF"/>
    <property type="match status" value="1"/>
</dbReference>
<evidence type="ECO:0000256" key="1">
    <source>
        <dbReference type="ARBA" id="ARBA00022679"/>
    </source>
</evidence>